<sequence>MFDTSFYLSNNPDVNAAVGRDVITGIEHYVENGAKEGRNPSRFFDSTFYLQRNSDVAQAVQTNRITGVEHYIQYGQFEGRIPRLLFSQMFVFGDSLSDVGNTFALTQGAVPPSPPYFNGRFSNGPIWVEYLAPTLGLTVNSANNFALGGATTGTENTSGIPGVPPLPGLQQEIDGFVITNRQADPNALYVIYGGANDYLGAGVTDITSVVNNIATAVTKLAAVGARNFMVPNLPNLAANPGTASRGPIAQQFFTQLSAAHNSTLAASLATLEQNRNINIIPVDVFTLINNAIANPTAFGFTNVTGNVVPGAGADPSLRGFPIPEGINPNEYLFWDLIHPTTRTHSFVADTALKATTAVKEVVQIV</sequence>
<dbReference type="CDD" id="cd01846">
    <property type="entry name" value="fatty_acyltransferase_like"/>
    <property type="match status" value="1"/>
</dbReference>
<keyword evidence="1 2" id="KW-0378">Hydrolase</keyword>
<evidence type="ECO:0000256" key="1">
    <source>
        <dbReference type="ARBA" id="ARBA00022801"/>
    </source>
</evidence>
<dbReference type="InterPro" id="IPR036514">
    <property type="entry name" value="SGNH_hydro_sf"/>
</dbReference>
<dbReference type="Gene3D" id="3.40.50.1110">
    <property type="entry name" value="SGNH hydrolase"/>
    <property type="match status" value="1"/>
</dbReference>
<accession>A0ABV4XZF7</accession>
<gene>
    <name evidence="2" type="ORF">ACE1CI_29740</name>
</gene>
<protein>
    <submittedName>
        <fullName evidence="2">SGNH/GDSL hydrolase family protein</fullName>
    </submittedName>
</protein>
<evidence type="ECO:0000313" key="3">
    <source>
        <dbReference type="Proteomes" id="UP001576784"/>
    </source>
</evidence>
<proteinExistence type="predicted"/>
<dbReference type="Proteomes" id="UP001576784">
    <property type="component" value="Unassembled WGS sequence"/>
</dbReference>
<dbReference type="RefSeq" id="WP_413266734.1">
    <property type="nucleotide sequence ID" value="NZ_JBHFNR010000238.1"/>
</dbReference>
<dbReference type="InterPro" id="IPR051058">
    <property type="entry name" value="GDSL_Est/Lipase"/>
</dbReference>
<dbReference type="Pfam" id="PF00657">
    <property type="entry name" value="Lipase_GDSL"/>
    <property type="match status" value="1"/>
</dbReference>
<dbReference type="InterPro" id="IPR001087">
    <property type="entry name" value="GDSL"/>
</dbReference>
<dbReference type="PANTHER" id="PTHR45648">
    <property type="entry name" value="GDSL LIPASE/ACYLHYDROLASE FAMILY PROTEIN (AFU_ORTHOLOGUE AFUA_4G14700)"/>
    <property type="match status" value="1"/>
</dbReference>
<reference evidence="2 3" key="1">
    <citation type="submission" date="2024-09" db="EMBL/GenBank/DDBJ databases">
        <title>Floridaenema gen nov. (Aerosakkonemataceae, Aerosakkonematales ord. nov., Cyanobacteria) from benthic tropical and subtropical fresh waters, with the description of four new species.</title>
        <authorList>
            <person name="Moretto J.A."/>
            <person name="Berthold D.E."/>
            <person name="Lefler F.W."/>
            <person name="Huang I.-S."/>
            <person name="Laughinghouse H. IV."/>
        </authorList>
    </citation>
    <scope>NUCLEOTIDE SEQUENCE [LARGE SCALE GENOMIC DNA]</scope>
    <source>
        <strain evidence="2 3">BLCC-F50</strain>
    </source>
</reference>
<dbReference type="EMBL" id="JBHFNR010000238">
    <property type="protein sequence ID" value="MFB2897118.1"/>
    <property type="molecule type" value="Genomic_DNA"/>
</dbReference>
<organism evidence="2 3">
    <name type="scientific">Floridaenema flaviceps BLCC-F50</name>
    <dbReference type="NCBI Taxonomy" id="3153642"/>
    <lineage>
        <taxon>Bacteria</taxon>
        <taxon>Bacillati</taxon>
        <taxon>Cyanobacteriota</taxon>
        <taxon>Cyanophyceae</taxon>
        <taxon>Oscillatoriophycideae</taxon>
        <taxon>Aerosakkonematales</taxon>
        <taxon>Aerosakkonemataceae</taxon>
        <taxon>Floridanema</taxon>
        <taxon>Floridanema flaviceps</taxon>
    </lineage>
</organism>
<name>A0ABV4XZF7_9CYAN</name>
<dbReference type="SUPFAM" id="SSF52266">
    <property type="entry name" value="SGNH hydrolase"/>
    <property type="match status" value="1"/>
</dbReference>
<dbReference type="GO" id="GO:0016787">
    <property type="term" value="F:hydrolase activity"/>
    <property type="evidence" value="ECO:0007669"/>
    <property type="project" value="UniProtKB-KW"/>
</dbReference>
<keyword evidence="3" id="KW-1185">Reference proteome</keyword>
<evidence type="ECO:0000313" key="2">
    <source>
        <dbReference type="EMBL" id="MFB2897118.1"/>
    </source>
</evidence>
<dbReference type="PANTHER" id="PTHR45648:SF22">
    <property type="entry name" value="GDSL LIPASE_ACYLHYDROLASE FAMILY PROTEIN (AFU_ORTHOLOGUE AFUA_4G14700)"/>
    <property type="match status" value="1"/>
</dbReference>
<comment type="caution">
    <text evidence="2">The sequence shown here is derived from an EMBL/GenBank/DDBJ whole genome shotgun (WGS) entry which is preliminary data.</text>
</comment>